<protein>
    <submittedName>
        <fullName evidence="2">Uncharacterized protein</fullName>
    </submittedName>
</protein>
<name>A0ABS3IXF1_9HYPH</name>
<keyword evidence="3" id="KW-1185">Reference proteome</keyword>
<accession>A0ABS3IXF1</accession>
<dbReference type="RefSeq" id="WP_207348741.1">
    <property type="nucleotide sequence ID" value="NZ_JAFMPY010000001.1"/>
</dbReference>
<feature type="signal peptide" evidence="1">
    <location>
        <begin position="1"/>
        <end position="28"/>
    </location>
</feature>
<sequence length="145" mass="15175">MTSRIARTSCATLALALAFCLGTGTALAFDLYEHNGSLVRLTERNGLVTISYQNPKSSLRKLGVRNGTVLFTGRFKGRGLAGTAYVFRKGCQPAPYDVAGPATGGGSIYLSGAAPVRARGSCAVTGYSERSGNARLVFDAFQGDD</sequence>
<evidence type="ECO:0000256" key="1">
    <source>
        <dbReference type="SAM" id="SignalP"/>
    </source>
</evidence>
<gene>
    <name evidence="2" type="ORF">J1C47_00420</name>
</gene>
<reference evidence="2 3" key="1">
    <citation type="submission" date="2021-03" db="EMBL/GenBank/DDBJ databases">
        <title>Whole genome sequence of Jiella sp. MQZ13P-4.</title>
        <authorList>
            <person name="Tuo L."/>
        </authorList>
    </citation>
    <scope>NUCLEOTIDE SEQUENCE [LARGE SCALE GENOMIC DNA]</scope>
    <source>
        <strain evidence="2 3">MQZ13P-4</strain>
    </source>
</reference>
<proteinExistence type="predicted"/>
<keyword evidence="1" id="KW-0732">Signal</keyword>
<organism evidence="2 3">
    <name type="scientific">Jiella sonneratiae</name>
    <dbReference type="NCBI Taxonomy" id="2816856"/>
    <lineage>
        <taxon>Bacteria</taxon>
        <taxon>Pseudomonadati</taxon>
        <taxon>Pseudomonadota</taxon>
        <taxon>Alphaproteobacteria</taxon>
        <taxon>Hyphomicrobiales</taxon>
        <taxon>Aurantimonadaceae</taxon>
        <taxon>Jiella</taxon>
    </lineage>
</organism>
<dbReference type="EMBL" id="JAFMPY010000001">
    <property type="protein sequence ID" value="MBO0902091.1"/>
    <property type="molecule type" value="Genomic_DNA"/>
</dbReference>
<feature type="chain" id="PRO_5046777850" evidence="1">
    <location>
        <begin position="29"/>
        <end position="145"/>
    </location>
</feature>
<evidence type="ECO:0000313" key="3">
    <source>
        <dbReference type="Proteomes" id="UP000664288"/>
    </source>
</evidence>
<comment type="caution">
    <text evidence="2">The sequence shown here is derived from an EMBL/GenBank/DDBJ whole genome shotgun (WGS) entry which is preliminary data.</text>
</comment>
<evidence type="ECO:0000313" key="2">
    <source>
        <dbReference type="EMBL" id="MBO0902091.1"/>
    </source>
</evidence>
<dbReference type="Proteomes" id="UP000664288">
    <property type="component" value="Unassembled WGS sequence"/>
</dbReference>